<dbReference type="GO" id="GO:0008410">
    <property type="term" value="F:CoA-transferase activity"/>
    <property type="evidence" value="ECO:0007669"/>
    <property type="project" value="TreeGrafter"/>
</dbReference>
<dbReference type="InterPro" id="IPR023606">
    <property type="entry name" value="CoA-Trfase_III_dom_1_sf"/>
</dbReference>
<gene>
    <name evidence="2" type="ORF">S01H1_01322</name>
</gene>
<dbReference type="Gene3D" id="3.40.50.10540">
    <property type="entry name" value="Crotonobetainyl-coa:carnitine coa-transferase, domain 1"/>
    <property type="match status" value="1"/>
</dbReference>
<evidence type="ECO:0000313" key="2">
    <source>
        <dbReference type="EMBL" id="GAF79212.1"/>
    </source>
</evidence>
<sequence length="88" mass="9796">VPASAINTVDKLFNDPQVKARKMIIEAEQPGMGKIYVAGNPIKLSTLTEEVVTDPAPKIGEHTDEILQSFLNYDDAEINELRKQKVIF</sequence>
<protein>
    <recommendedName>
        <fullName evidence="3">Formyl-CoA transferase</fullName>
    </recommendedName>
</protein>
<dbReference type="SUPFAM" id="SSF89796">
    <property type="entry name" value="CoA-transferase family III (CaiB/BaiF)"/>
    <property type="match status" value="1"/>
</dbReference>
<dbReference type="InterPro" id="IPR003673">
    <property type="entry name" value="CoA-Trfase_fam_III"/>
</dbReference>
<evidence type="ECO:0008006" key="3">
    <source>
        <dbReference type="Google" id="ProtNLM"/>
    </source>
</evidence>
<proteinExistence type="predicted"/>
<dbReference type="PANTHER" id="PTHR48207:SF3">
    <property type="entry name" value="SUCCINATE--HYDROXYMETHYLGLUTARATE COA-TRANSFERASE"/>
    <property type="match status" value="1"/>
</dbReference>
<evidence type="ECO:0000256" key="1">
    <source>
        <dbReference type="ARBA" id="ARBA00022679"/>
    </source>
</evidence>
<dbReference type="PANTHER" id="PTHR48207">
    <property type="entry name" value="SUCCINATE--HYDROXYMETHYLGLUTARATE COA-TRANSFERASE"/>
    <property type="match status" value="1"/>
</dbReference>
<comment type="caution">
    <text evidence="2">The sequence shown here is derived from an EMBL/GenBank/DDBJ whole genome shotgun (WGS) entry which is preliminary data.</text>
</comment>
<keyword evidence="1" id="KW-0808">Transferase</keyword>
<dbReference type="Pfam" id="PF02515">
    <property type="entry name" value="CoA_transf_3"/>
    <property type="match status" value="1"/>
</dbReference>
<accession>X0STF5</accession>
<organism evidence="2">
    <name type="scientific">marine sediment metagenome</name>
    <dbReference type="NCBI Taxonomy" id="412755"/>
    <lineage>
        <taxon>unclassified sequences</taxon>
        <taxon>metagenomes</taxon>
        <taxon>ecological metagenomes</taxon>
    </lineage>
</organism>
<feature type="non-terminal residue" evidence="2">
    <location>
        <position position="1"/>
    </location>
</feature>
<dbReference type="InterPro" id="IPR050483">
    <property type="entry name" value="CoA-transferase_III_domain"/>
</dbReference>
<dbReference type="AlphaFoldDB" id="X0STF5"/>
<dbReference type="EMBL" id="BARS01000559">
    <property type="protein sequence ID" value="GAF79212.1"/>
    <property type="molecule type" value="Genomic_DNA"/>
</dbReference>
<reference evidence="2" key="1">
    <citation type="journal article" date="2014" name="Front. Microbiol.">
        <title>High frequency of phylogenetically diverse reductive dehalogenase-homologous genes in deep subseafloor sedimentary metagenomes.</title>
        <authorList>
            <person name="Kawai M."/>
            <person name="Futagami T."/>
            <person name="Toyoda A."/>
            <person name="Takaki Y."/>
            <person name="Nishi S."/>
            <person name="Hori S."/>
            <person name="Arai W."/>
            <person name="Tsubouchi T."/>
            <person name="Morono Y."/>
            <person name="Uchiyama I."/>
            <person name="Ito T."/>
            <person name="Fujiyama A."/>
            <person name="Inagaki F."/>
            <person name="Takami H."/>
        </authorList>
    </citation>
    <scope>NUCLEOTIDE SEQUENCE</scope>
    <source>
        <strain evidence="2">Expedition CK06-06</strain>
    </source>
</reference>
<name>X0STF5_9ZZZZ</name>